<dbReference type="PANTHER" id="PTHR42938:SF22">
    <property type="entry name" value="D-3-PHOSPHOGLYCERATE DEHYDROGENASE"/>
    <property type="match status" value="1"/>
</dbReference>
<feature type="non-terminal residue" evidence="1">
    <location>
        <position position="1"/>
    </location>
</feature>
<organism evidence="1 2">
    <name type="scientific">Pararge aegeria aegeria</name>
    <dbReference type="NCBI Taxonomy" id="348720"/>
    <lineage>
        <taxon>Eukaryota</taxon>
        <taxon>Metazoa</taxon>
        <taxon>Ecdysozoa</taxon>
        <taxon>Arthropoda</taxon>
        <taxon>Hexapoda</taxon>
        <taxon>Insecta</taxon>
        <taxon>Pterygota</taxon>
        <taxon>Neoptera</taxon>
        <taxon>Endopterygota</taxon>
        <taxon>Lepidoptera</taxon>
        <taxon>Glossata</taxon>
        <taxon>Ditrysia</taxon>
        <taxon>Papilionoidea</taxon>
        <taxon>Nymphalidae</taxon>
        <taxon>Satyrinae</taxon>
        <taxon>Satyrini</taxon>
        <taxon>Parargina</taxon>
        <taxon>Pararge</taxon>
    </lineage>
</organism>
<accession>A0A8S4R3K3</accession>
<dbReference type="Proteomes" id="UP000838756">
    <property type="component" value="Unassembled WGS sequence"/>
</dbReference>
<proteinExistence type="predicted"/>
<dbReference type="OrthoDB" id="1621027at2759"/>
<protein>
    <submittedName>
        <fullName evidence="1">Jg12263 protein</fullName>
    </submittedName>
</protein>
<gene>
    <name evidence="1" type="primary">jg12263</name>
    <name evidence="1" type="ORF">PAEG_LOCUS7994</name>
</gene>
<dbReference type="AlphaFoldDB" id="A0A8S4R3K3"/>
<keyword evidence="2" id="KW-1185">Reference proteome</keyword>
<dbReference type="InterPro" id="IPR036291">
    <property type="entry name" value="NAD(P)-bd_dom_sf"/>
</dbReference>
<dbReference type="GO" id="GO:0004617">
    <property type="term" value="F:phosphoglycerate dehydrogenase activity"/>
    <property type="evidence" value="ECO:0007669"/>
    <property type="project" value="TreeGrafter"/>
</dbReference>
<evidence type="ECO:0000313" key="2">
    <source>
        <dbReference type="Proteomes" id="UP000838756"/>
    </source>
</evidence>
<name>A0A8S4R3K3_9NEOP</name>
<sequence>LDVFEKEPPTDPLTLEIIKHPNVLASPHLGASTKEAQVRVGEEIAEQLVNLVKPGTYLTPLAEVTRILKKA</sequence>
<dbReference type="SUPFAM" id="SSF51735">
    <property type="entry name" value="NAD(P)-binding Rossmann-fold domains"/>
    <property type="match status" value="1"/>
</dbReference>
<reference evidence="1" key="1">
    <citation type="submission" date="2022-03" db="EMBL/GenBank/DDBJ databases">
        <authorList>
            <person name="Lindestad O."/>
        </authorList>
    </citation>
    <scope>NUCLEOTIDE SEQUENCE</scope>
</reference>
<dbReference type="EMBL" id="CAKXAJ010023285">
    <property type="protein sequence ID" value="CAH2227616.1"/>
    <property type="molecule type" value="Genomic_DNA"/>
</dbReference>
<dbReference type="PANTHER" id="PTHR42938">
    <property type="entry name" value="FORMATE DEHYDROGENASE 1"/>
    <property type="match status" value="1"/>
</dbReference>
<dbReference type="Gene3D" id="3.40.50.720">
    <property type="entry name" value="NAD(P)-binding Rossmann-like Domain"/>
    <property type="match status" value="2"/>
</dbReference>
<comment type="caution">
    <text evidence="1">The sequence shown here is derived from an EMBL/GenBank/DDBJ whole genome shotgun (WGS) entry which is preliminary data.</text>
</comment>
<evidence type="ECO:0000313" key="1">
    <source>
        <dbReference type="EMBL" id="CAH2227616.1"/>
    </source>
</evidence>